<dbReference type="EMBL" id="MU273822">
    <property type="protein sequence ID" value="KAI0027907.1"/>
    <property type="molecule type" value="Genomic_DNA"/>
</dbReference>
<reference evidence="1" key="1">
    <citation type="submission" date="2021-02" db="EMBL/GenBank/DDBJ databases">
        <authorList>
            <consortium name="DOE Joint Genome Institute"/>
            <person name="Ahrendt S."/>
            <person name="Looney B.P."/>
            <person name="Miyauchi S."/>
            <person name="Morin E."/>
            <person name="Drula E."/>
            <person name="Courty P.E."/>
            <person name="Chicoki N."/>
            <person name="Fauchery L."/>
            <person name="Kohler A."/>
            <person name="Kuo A."/>
            <person name="Labutti K."/>
            <person name="Pangilinan J."/>
            <person name="Lipzen A."/>
            <person name="Riley R."/>
            <person name="Andreopoulos W."/>
            <person name="He G."/>
            <person name="Johnson J."/>
            <person name="Barry K.W."/>
            <person name="Grigoriev I.V."/>
            <person name="Nagy L."/>
            <person name="Hibbett D."/>
            <person name="Henrissat B."/>
            <person name="Matheny P.B."/>
            <person name="Labbe J."/>
            <person name="Martin F."/>
        </authorList>
    </citation>
    <scope>NUCLEOTIDE SEQUENCE</scope>
    <source>
        <strain evidence="1">EC-137</strain>
    </source>
</reference>
<reference evidence="1" key="2">
    <citation type="journal article" date="2022" name="New Phytol.">
        <title>Evolutionary transition to the ectomycorrhizal habit in the genomes of a hyperdiverse lineage of mushroom-forming fungi.</title>
        <authorList>
            <person name="Looney B."/>
            <person name="Miyauchi S."/>
            <person name="Morin E."/>
            <person name="Drula E."/>
            <person name="Courty P.E."/>
            <person name="Kohler A."/>
            <person name="Kuo A."/>
            <person name="LaButti K."/>
            <person name="Pangilinan J."/>
            <person name="Lipzen A."/>
            <person name="Riley R."/>
            <person name="Andreopoulos W."/>
            <person name="He G."/>
            <person name="Johnson J."/>
            <person name="Nolan M."/>
            <person name="Tritt A."/>
            <person name="Barry K.W."/>
            <person name="Grigoriev I.V."/>
            <person name="Nagy L.G."/>
            <person name="Hibbett D."/>
            <person name="Henrissat B."/>
            <person name="Matheny P.B."/>
            <person name="Labbe J."/>
            <person name="Martin F.M."/>
        </authorList>
    </citation>
    <scope>NUCLEOTIDE SEQUENCE</scope>
    <source>
        <strain evidence="1">EC-137</strain>
    </source>
</reference>
<feature type="non-terminal residue" evidence="1">
    <location>
        <position position="73"/>
    </location>
</feature>
<dbReference type="Proteomes" id="UP000814128">
    <property type="component" value="Unassembled WGS sequence"/>
</dbReference>
<evidence type="ECO:0000313" key="2">
    <source>
        <dbReference type="Proteomes" id="UP000814128"/>
    </source>
</evidence>
<comment type="caution">
    <text evidence="1">The sequence shown here is derived from an EMBL/GenBank/DDBJ whole genome shotgun (WGS) entry which is preliminary data.</text>
</comment>
<sequence length="73" mass="8465">MAPYFLRSLVPRREQRVEGRPLLVALRAVTWLQWAMFFSGWLAWTCDAIDFFSVSLSVTNLTKQFPGKQNSDI</sequence>
<evidence type="ECO:0000313" key="1">
    <source>
        <dbReference type="EMBL" id="KAI0027907.1"/>
    </source>
</evidence>
<keyword evidence="2" id="KW-1185">Reference proteome</keyword>
<name>A0ACB8Q8F1_9AGAM</name>
<proteinExistence type="predicted"/>
<protein>
    <submittedName>
        <fullName evidence="1">Uncharacterized protein</fullName>
    </submittedName>
</protein>
<organism evidence="1 2">
    <name type="scientific">Vararia minispora EC-137</name>
    <dbReference type="NCBI Taxonomy" id="1314806"/>
    <lineage>
        <taxon>Eukaryota</taxon>
        <taxon>Fungi</taxon>
        <taxon>Dikarya</taxon>
        <taxon>Basidiomycota</taxon>
        <taxon>Agaricomycotina</taxon>
        <taxon>Agaricomycetes</taxon>
        <taxon>Russulales</taxon>
        <taxon>Lachnocladiaceae</taxon>
        <taxon>Vararia</taxon>
    </lineage>
</organism>
<accession>A0ACB8Q8F1</accession>
<gene>
    <name evidence="1" type="ORF">K488DRAFT_90335</name>
</gene>